<protein>
    <submittedName>
        <fullName evidence="1">Uncharacterized protein</fullName>
    </submittedName>
</protein>
<organism evidence="1 2">
    <name type="scientific">Andrias davidianus ranavirus</name>
    <dbReference type="NCBI Taxonomy" id="1398177"/>
    <lineage>
        <taxon>Viruses</taxon>
        <taxon>Varidnaviria</taxon>
        <taxon>Bamfordvirae</taxon>
        <taxon>Nucleocytoviricota</taxon>
        <taxon>Megaviricetes</taxon>
        <taxon>Pimascovirales</taxon>
        <taxon>Pimascovirales incertae sedis</taxon>
        <taxon>Iridoviridae</taxon>
        <taxon>Alphairidovirinae</taxon>
        <taxon>Ranavirus</taxon>
        <taxon>Ranavirus alytes1</taxon>
        <taxon>Common midwife toad virus</taxon>
    </lineage>
</organism>
<dbReference type="Proteomes" id="UP000138758">
    <property type="component" value="Genome"/>
</dbReference>
<reference evidence="1 2" key="1">
    <citation type="journal article" date="2011" name="Ping Tu Hsueh Pao">
        <title>Isolation and characterization of an iridovirus from sick giant salamander (Andrias davidianus).</title>
        <authorList>
            <person name="Jiang Y.L."/>
            <person name="Zhang M."/>
            <person name="Jing H.L."/>
            <person name="Gao L.Y."/>
        </authorList>
    </citation>
    <scope>NUCLEOTIDE SEQUENCE [LARGE SCALE GENOMIC DNA]</scope>
    <source>
        <strain evidence="1">2010SX</strain>
    </source>
</reference>
<gene>
    <name evidence="1" type="primary">25R</name>
</gene>
<dbReference type="EMBL" id="KF033124">
    <property type="protein sequence ID" value="AHA42293.1"/>
    <property type="molecule type" value="Genomic_DNA"/>
</dbReference>
<name>V5KYA8_9VIRU</name>
<evidence type="ECO:0000313" key="2">
    <source>
        <dbReference type="Proteomes" id="UP000138758"/>
    </source>
</evidence>
<reference evidence="1 2" key="2">
    <citation type="journal article" date="2014" name="Genome Announc.">
        <title>Complete Genome Sequence of a Ranavirus Isolated from Chinese Giant Salamander (Andrias davidianus).</title>
        <authorList>
            <person name="Wang N."/>
            <person name="Zhang M."/>
            <person name="Zhang L."/>
            <person name="Jing H."/>
            <person name="Jiang Y."/>
            <person name="Wu S."/>
            <person name="Lin X."/>
        </authorList>
    </citation>
    <scope>NUCLEOTIDE SEQUENCE [LARGE SCALE GENOMIC DNA]</scope>
    <source>
        <strain evidence="1">2010SX</strain>
    </source>
</reference>
<proteinExistence type="predicted"/>
<sequence length="38" mass="4293">MAWHGGIAMRPKSLGFQAHTMMRLSYGLFLMRSTAFCS</sequence>
<evidence type="ECO:0000313" key="1">
    <source>
        <dbReference type="EMBL" id="AHA42293.1"/>
    </source>
</evidence>
<accession>V5KYA8</accession>